<dbReference type="GO" id="GO:0016020">
    <property type="term" value="C:membrane"/>
    <property type="evidence" value="ECO:0007669"/>
    <property type="project" value="InterPro"/>
</dbReference>
<keyword evidence="7" id="KW-0961">Cell wall biogenesis/degradation</keyword>
<dbReference type="GO" id="GO:0071555">
    <property type="term" value="P:cell wall organization"/>
    <property type="evidence" value="ECO:0007669"/>
    <property type="project" value="UniProtKB-KW"/>
</dbReference>
<feature type="transmembrane region" description="Helical" evidence="8">
    <location>
        <begin position="237"/>
        <end position="262"/>
    </location>
</feature>
<proteinExistence type="predicted"/>
<feature type="transmembrane region" description="Helical" evidence="8">
    <location>
        <begin position="200"/>
        <end position="217"/>
    </location>
</feature>
<gene>
    <name evidence="9" type="ORF">ALMOND_2B027795</name>
</gene>
<evidence type="ECO:0000256" key="1">
    <source>
        <dbReference type="ARBA" id="ARBA00004308"/>
    </source>
</evidence>
<evidence type="ECO:0000256" key="3">
    <source>
        <dbReference type="ARBA" id="ARBA00022679"/>
    </source>
</evidence>
<evidence type="ECO:0000256" key="7">
    <source>
        <dbReference type="ARBA" id="ARBA00023316"/>
    </source>
</evidence>
<keyword evidence="6 8" id="KW-0472">Membrane</keyword>
<evidence type="ECO:0000313" key="10">
    <source>
        <dbReference type="Proteomes" id="UP000327085"/>
    </source>
</evidence>
<organism evidence="9 10">
    <name type="scientific">Prunus dulcis</name>
    <name type="common">Almond</name>
    <name type="synonym">Amygdalus dulcis</name>
    <dbReference type="NCBI Taxonomy" id="3755"/>
    <lineage>
        <taxon>Eukaryota</taxon>
        <taxon>Viridiplantae</taxon>
        <taxon>Streptophyta</taxon>
        <taxon>Embryophyta</taxon>
        <taxon>Tracheophyta</taxon>
        <taxon>Spermatophyta</taxon>
        <taxon>Magnoliopsida</taxon>
        <taxon>eudicotyledons</taxon>
        <taxon>Gunneridae</taxon>
        <taxon>Pentapetalae</taxon>
        <taxon>rosids</taxon>
        <taxon>fabids</taxon>
        <taxon>Rosales</taxon>
        <taxon>Rosaceae</taxon>
        <taxon>Amygdaloideae</taxon>
        <taxon>Amygdaleae</taxon>
        <taxon>Prunus</taxon>
    </lineage>
</organism>
<dbReference type="Proteomes" id="UP000327085">
    <property type="component" value="Chromosome 6"/>
</dbReference>
<dbReference type="InterPro" id="IPR005150">
    <property type="entry name" value="Cellulose_synth"/>
</dbReference>
<dbReference type="EMBL" id="CABIKO010000019">
    <property type="protein sequence ID" value="VVA16406.1"/>
    <property type="molecule type" value="Genomic_DNA"/>
</dbReference>
<protein>
    <submittedName>
        <fullName evidence="9">PREDICTED: cellulose synthase</fullName>
    </submittedName>
</protein>
<dbReference type="GO" id="GO:0012505">
    <property type="term" value="C:endomembrane system"/>
    <property type="evidence" value="ECO:0007669"/>
    <property type="project" value="UniProtKB-SubCell"/>
</dbReference>
<keyword evidence="3" id="KW-0808">Transferase</keyword>
<dbReference type="GO" id="GO:0016760">
    <property type="term" value="F:cellulose synthase (UDP-forming) activity"/>
    <property type="evidence" value="ECO:0007669"/>
    <property type="project" value="InterPro"/>
</dbReference>
<reference evidence="10" key="1">
    <citation type="journal article" date="2020" name="Plant J.">
        <title>Transposons played a major role in the diversification between the closely related almond and peach genomes: results from the almond genome sequence.</title>
        <authorList>
            <person name="Alioto T."/>
            <person name="Alexiou K.G."/>
            <person name="Bardil A."/>
            <person name="Barteri F."/>
            <person name="Castanera R."/>
            <person name="Cruz F."/>
            <person name="Dhingra A."/>
            <person name="Duval H."/>
            <person name="Fernandez I Marti A."/>
            <person name="Frias L."/>
            <person name="Galan B."/>
            <person name="Garcia J.L."/>
            <person name="Howad W."/>
            <person name="Gomez-Garrido J."/>
            <person name="Gut M."/>
            <person name="Julca I."/>
            <person name="Morata J."/>
            <person name="Puigdomenech P."/>
            <person name="Ribeca P."/>
            <person name="Rubio Cabetas M.J."/>
            <person name="Vlasova A."/>
            <person name="Wirthensohn M."/>
            <person name="Garcia-Mas J."/>
            <person name="Gabaldon T."/>
            <person name="Casacuberta J.M."/>
            <person name="Arus P."/>
        </authorList>
    </citation>
    <scope>NUCLEOTIDE SEQUENCE [LARGE SCALE GENOMIC DNA]</scope>
    <source>
        <strain evidence="10">cv. Texas</strain>
    </source>
</reference>
<keyword evidence="4 8" id="KW-0812">Transmembrane</keyword>
<dbReference type="GO" id="GO:0030244">
    <property type="term" value="P:cellulose biosynthetic process"/>
    <property type="evidence" value="ECO:0007669"/>
    <property type="project" value="InterPro"/>
</dbReference>
<name>A0A5E4ELX4_PRUDU</name>
<evidence type="ECO:0000256" key="6">
    <source>
        <dbReference type="ARBA" id="ARBA00023136"/>
    </source>
</evidence>
<accession>A0A5E4ELX4</accession>
<dbReference type="OMA" id="ICICDIC"/>
<dbReference type="Pfam" id="PF03552">
    <property type="entry name" value="Cellulose_synt"/>
    <property type="match status" value="1"/>
</dbReference>
<dbReference type="AlphaFoldDB" id="A0A5E4ELX4"/>
<comment type="subcellular location">
    <subcellularLocation>
        <location evidence="1">Endomembrane system</location>
    </subcellularLocation>
</comment>
<evidence type="ECO:0000313" key="9">
    <source>
        <dbReference type="EMBL" id="VVA16406.1"/>
    </source>
</evidence>
<evidence type="ECO:0000256" key="5">
    <source>
        <dbReference type="ARBA" id="ARBA00022989"/>
    </source>
</evidence>
<keyword evidence="2" id="KW-0328">Glycosyltransferase</keyword>
<dbReference type="Gramene" id="VVA16406">
    <property type="protein sequence ID" value="VVA16406"/>
    <property type="gene ID" value="Prudul26B027795"/>
</dbReference>
<sequence length="276" mass="30912">MADILGVLCLWELKVEFRGLVWMVLYILEVAAFTEEILFIGLKYGCPVEDVITGLSIQCHGWRSVYCNPTRQAFLGIAPTTLSQTLVQVLLSEDSPAYAHGKIGLGLKPFAHTICICDICQVHLELCGVSVVWWYNLRFSDEDVSHNYEKEVMEFGALSPMFTILATLALLNLFCFLGVVKEAIMGEGMTKVYETMPLQILLCGVLILINLPLYQALYLRKDKGKMPSSTTFKSMAFSVFACICDASLLLSWVPAVCASYLFCHPCRIRFMLGWSD</sequence>
<evidence type="ECO:0000256" key="2">
    <source>
        <dbReference type="ARBA" id="ARBA00022676"/>
    </source>
</evidence>
<keyword evidence="5 8" id="KW-1133">Transmembrane helix</keyword>
<feature type="transmembrane region" description="Helical" evidence="8">
    <location>
        <begin position="155"/>
        <end position="180"/>
    </location>
</feature>
<dbReference type="PANTHER" id="PTHR13301">
    <property type="entry name" value="X-BOX TRANSCRIPTION FACTOR-RELATED"/>
    <property type="match status" value="1"/>
</dbReference>
<dbReference type="InParanoid" id="A0A5E4ELX4"/>
<evidence type="ECO:0000256" key="8">
    <source>
        <dbReference type="SAM" id="Phobius"/>
    </source>
</evidence>
<evidence type="ECO:0000256" key="4">
    <source>
        <dbReference type="ARBA" id="ARBA00022692"/>
    </source>
</evidence>
<feature type="transmembrane region" description="Helical" evidence="8">
    <location>
        <begin position="20"/>
        <end position="42"/>
    </location>
</feature>